<reference evidence="7" key="1">
    <citation type="journal article" date="2021" name="Nat. Commun.">
        <title>Genomic analyses provide insights into spinach domestication and the genetic basis of agronomic traits.</title>
        <authorList>
            <person name="Cai X."/>
            <person name="Sun X."/>
            <person name="Xu C."/>
            <person name="Sun H."/>
            <person name="Wang X."/>
            <person name="Ge C."/>
            <person name="Zhang Z."/>
            <person name="Wang Q."/>
            <person name="Fei Z."/>
            <person name="Jiao C."/>
            <person name="Wang Q."/>
        </authorList>
    </citation>
    <scope>NUCLEOTIDE SEQUENCE [LARGE SCALE GENOMIC DNA]</scope>
    <source>
        <strain evidence="7">cv. Varoflay</strain>
    </source>
</reference>
<evidence type="ECO:0000313" key="8">
    <source>
        <dbReference type="RefSeq" id="XP_021865430.1"/>
    </source>
</evidence>
<evidence type="ECO:0000259" key="6">
    <source>
        <dbReference type="Pfam" id="PF26168"/>
    </source>
</evidence>
<feature type="domain" description="Glycosyltransferase N-terminal" evidence="6">
    <location>
        <begin position="13"/>
        <end position="248"/>
    </location>
</feature>
<protein>
    <recommendedName>
        <fullName evidence="4">2-hydroxyflavanone C-glucosyltransferase</fullName>
        <ecNumber evidence="4">2.4.1.360</ecNumber>
    </recommendedName>
    <alternativeName>
        <fullName evidence="5">UDP-glucose:2-hydroxyflavanone C-glucosyltransferase</fullName>
    </alternativeName>
</protein>
<dbReference type="InterPro" id="IPR058980">
    <property type="entry name" value="Glyco_transf_N"/>
</dbReference>
<keyword evidence="2" id="KW-0808">Transferase</keyword>
<dbReference type="RefSeq" id="XP_021865430.1">
    <property type="nucleotide sequence ID" value="XM_022009738.2"/>
</dbReference>
<reference evidence="8" key="2">
    <citation type="submission" date="2025-08" db="UniProtKB">
        <authorList>
            <consortium name="RefSeq"/>
        </authorList>
    </citation>
    <scope>IDENTIFICATION</scope>
    <source>
        <tissue evidence="8">Leaf</tissue>
    </source>
</reference>
<accession>A0A9R0JF93</accession>
<dbReference type="Proteomes" id="UP000813463">
    <property type="component" value="Chromosome 3"/>
</dbReference>
<dbReference type="CDD" id="cd03784">
    <property type="entry name" value="GT1_Gtf-like"/>
    <property type="match status" value="1"/>
</dbReference>
<name>A0A9R0JF93_SPIOL</name>
<dbReference type="AlphaFoldDB" id="A0A9R0JF93"/>
<dbReference type="SUPFAM" id="SSF53756">
    <property type="entry name" value="UDP-Glycosyltransferase/glycogen phosphorylase"/>
    <property type="match status" value="1"/>
</dbReference>
<evidence type="ECO:0000256" key="4">
    <source>
        <dbReference type="ARBA" id="ARBA00066896"/>
    </source>
</evidence>
<dbReference type="GeneID" id="110804174"/>
<evidence type="ECO:0000256" key="2">
    <source>
        <dbReference type="ARBA" id="ARBA00022679"/>
    </source>
</evidence>
<dbReference type="GO" id="GO:0050404">
    <property type="term" value="F:zeatin O-beta-D-xylosyltransferase activity"/>
    <property type="evidence" value="ECO:0007669"/>
    <property type="project" value="UniProtKB-ARBA"/>
</dbReference>
<evidence type="ECO:0000313" key="7">
    <source>
        <dbReference type="Proteomes" id="UP000813463"/>
    </source>
</evidence>
<dbReference type="GO" id="GO:0035251">
    <property type="term" value="F:UDP-glucosyltransferase activity"/>
    <property type="evidence" value="ECO:0000318"/>
    <property type="project" value="GO_Central"/>
</dbReference>
<dbReference type="EC" id="2.4.1.360" evidence="4"/>
<dbReference type="FunFam" id="3.40.50.2000:FF:000060">
    <property type="entry name" value="Glycosyltransferase"/>
    <property type="match status" value="1"/>
</dbReference>
<keyword evidence="7" id="KW-1185">Reference proteome</keyword>
<dbReference type="PANTHER" id="PTHR48044">
    <property type="entry name" value="GLYCOSYLTRANSFERASE"/>
    <property type="match status" value="1"/>
</dbReference>
<evidence type="ECO:0000256" key="5">
    <source>
        <dbReference type="ARBA" id="ARBA00082568"/>
    </source>
</evidence>
<dbReference type="OrthoDB" id="5835829at2759"/>
<comment type="catalytic activity">
    <reaction evidence="3">
        <text>a 3'-hydro-2'-hydroxy-beta-oxodihydrochalcone + UDP-alpha-D-glucose = a 3'-(beta-D-glucopyranosyl)-2'-hydroxy-beta-oxodihydrochalcone + UDP + H(+)</text>
        <dbReference type="Rhea" id="RHEA:51504"/>
        <dbReference type="ChEBI" id="CHEBI:15378"/>
        <dbReference type="ChEBI" id="CHEBI:58223"/>
        <dbReference type="ChEBI" id="CHEBI:58885"/>
        <dbReference type="ChEBI" id="CHEBI:142482"/>
        <dbReference type="ChEBI" id="CHEBI:142483"/>
        <dbReference type="EC" id="2.4.1.360"/>
    </reaction>
    <physiologicalReaction direction="left-to-right" evidence="3">
        <dbReference type="Rhea" id="RHEA:51505"/>
    </physiologicalReaction>
</comment>
<dbReference type="KEGG" id="soe:110804174"/>
<dbReference type="FunFam" id="3.40.50.2000:FF:000238">
    <property type="entry name" value="Glycosyltransferase"/>
    <property type="match status" value="1"/>
</dbReference>
<evidence type="ECO:0000256" key="3">
    <source>
        <dbReference type="ARBA" id="ARBA00051296"/>
    </source>
</evidence>
<organism evidence="7 8">
    <name type="scientific">Spinacia oleracea</name>
    <name type="common">Spinach</name>
    <dbReference type="NCBI Taxonomy" id="3562"/>
    <lineage>
        <taxon>Eukaryota</taxon>
        <taxon>Viridiplantae</taxon>
        <taxon>Streptophyta</taxon>
        <taxon>Embryophyta</taxon>
        <taxon>Tracheophyta</taxon>
        <taxon>Spermatophyta</taxon>
        <taxon>Magnoliopsida</taxon>
        <taxon>eudicotyledons</taxon>
        <taxon>Gunneridae</taxon>
        <taxon>Pentapetalae</taxon>
        <taxon>Caryophyllales</taxon>
        <taxon>Chenopodiaceae</taxon>
        <taxon>Chenopodioideae</taxon>
        <taxon>Anserineae</taxon>
        <taxon>Spinacia</taxon>
    </lineage>
</organism>
<proteinExistence type="inferred from homology"/>
<dbReference type="PANTHER" id="PTHR48044:SF22">
    <property type="entry name" value="GLYCOSYLTRANSFERASE"/>
    <property type="match status" value="1"/>
</dbReference>
<evidence type="ECO:0000256" key="1">
    <source>
        <dbReference type="ARBA" id="ARBA00009995"/>
    </source>
</evidence>
<dbReference type="Pfam" id="PF00201">
    <property type="entry name" value="UDPGT"/>
    <property type="match status" value="1"/>
</dbReference>
<dbReference type="Pfam" id="PF26168">
    <property type="entry name" value="Glyco_transf_N"/>
    <property type="match status" value="1"/>
</dbReference>
<dbReference type="Gene3D" id="3.40.50.2000">
    <property type="entry name" value="Glycogen Phosphorylase B"/>
    <property type="match status" value="2"/>
</dbReference>
<gene>
    <name evidence="8" type="primary">LOC110804174</name>
</gene>
<dbReference type="GO" id="GO:0009690">
    <property type="term" value="P:cytokinin metabolic process"/>
    <property type="evidence" value="ECO:0007669"/>
    <property type="project" value="UniProtKB-ARBA"/>
</dbReference>
<comment type="similarity">
    <text evidence="1">Belongs to the UDP-glycosyltransferase family.</text>
</comment>
<dbReference type="InterPro" id="IPR002213">
    <property type="entry name" value="UDP_glucos_trans"/>
</dbReference>
<sequence>MEGHNSNLTQLPQVGVVMVPLPAQSHLNQLLHLSHFITSYGIPVHFAGSESHNRQAKLRLHGWNTERLAKIQFHDFQLPPYNTSPPVPSTLGHTVPFPAHFYPLFEAATHLREPVSQLLQQLSTMYKRVIVIHDIVIASVVQDVKLIPNAESYSLVPISSFALFLGFWENIADKPFQLDLTDIPKSIPSNEGCTPPEIDSFVANQFKFRGIESGNIYNTSRPIEGRYVELLEKLSADKKHFVLGPFNPVELKSSSSSQRHECLEWLDQQEQGSVIYVSFGSSTSLSYEQTRELAAGLETSGQKFVWVLRNCDTGDIFAEGELKRPQLPQQYEERVKNRGIVLRDWAPQLEILAHPSTGGFMSHCGWNSCIESISMGVALAAWPMHSEQPLNALLVTEVLRVGTLVRDWEHRDKLVSSTTIENAVKTLMTTEEGEKMRKRAIELGDAVRQSLAKGGTAEVEMDSFIAHICR</sequence>
<dbReference type="GO" id="GO:0120514">
    <property type="term" value="F:2-hydroxyflavanone C-glucosyltransferase activity"/>
    <property type="evidence" value="ECO:0007669"/>
    <property type="project" value="UniProtKB-EC"/>
</dbReference>